<feature type="transmembrane region" description="Helical" evidence="1">
    <location>
        <begin position="6"/>
        <end position="25"/>
    </location>
</feature>
<keyword evidence="1" id="KW-0472">Membrane</keyword>
<evidence type="ECO:0000313" key="2">
    <source>
        <dbReference type="EMBL" id="SKA30161.1"/>
    </source>
</evidence>
<name>A0A1T4SQL4_9HYPH</name>
<organism evidence="2 3">
    <name type="scientific">Enhydrobacter aerosaccus</name>
    <dbReference type="NCBI Taxonomy" id="225324"/>
    <lineage>
        <taxon>Bacteria</taxon>
        <taxon>Pseudomonadati</taxon>
        <taxon>Pseudomonadota</taxon>
        <taxon>Alphaproteobacteria</taxon>
        <taxon>Hyphomicrobiales</taxon>
        <taxon>Enhydrobacter</taxon>
    </lineage>
</organism>
<dbReference type="STRING" id="225324.SAMN02745126_04897"/>
<keyword evidence="1" id="KW-1133">Transmembrane helix</keyword>
<gene>
    <name evidence="2" type="ORF">SAMN02745126_04897</name>
</gene>
<keyword evidence="1" id="KW-0812">Transmembrane</keyword>
<dbReference type="RefSeq" id="WP_170921108.1">
    <property type="nucleotide sequence ID" value="NZ_FUWJ01000009.1"/>
</dbReference>
<dbReference type="Proteomes" id="UP000190092">
    <property type="component" value="Unassembled WGS sequence"/>
</dbReference>
<protein>
    <submittedName>
        <fullName evidence="2">Uncharacterized protein</fullName>
    </submittedName>
</protein>
<evidence type="ECO:0000256" key="1">
    <source>
        <dbReference type="SAM" id="Phobius"/>
    </source>
</evidence>
<reference evidence="3" key="1">
    <citation type="submission" date="2017-02" db="EMBL/GenBank/DDBJ databases">
        <authorList>
            <person name="Varghese N."/>
            <person name="Submissions S."/>
        </authorList>
    </citation>
    <scope>NUCLEOTIDE SEQUENCE [LARGE SCALE GENOMIC DNA]</scope>
    <source>
        <strain evidence="3">ATCC 27094</strain>
    </source>
</reference>
<dbReference type="AlphaFoldDB" id="A0A1T4SQL4"/>
<proteinExistence type="predicted"/>
<dbReference type="EMBL" id="FUWJ01000009">
    <property type="protein sequence ID" value="SKA30161.1"/>
    <property type="molecule type" value="Genomic_DNA"/>
</dbReference>
<accession>A0A1T4SQL4</accession>
<keyword evidence="3" id="KW-1185">Reference proteome</keyword>
<evidence type="ECO:0000313" key="3">
    <source>
        <dbReference type="Proteomes" id="UP000190092"/>
    </source>
</evidence>
<sequence length="46" mass="5086">MSHHHTFHLIIVSAFTLMALFLLVARPAYDSLRPLLAGPPVSEIDS</sequence>